<feature type="transmembrane region" description="Helical" evidence="7">
    <location>
        <begin position="291"/>
        <end position="307"/>
    </location>
</feature>
<name>A0A9D2GUA9_9BACT</name>
<dbReference type="Gene3D" id="1.10.8.540">
    <property type="entry name" value="FHIPEP family, domain 3"/>
    <property type="match status" value="1"/>
</dbReference>
<dbReference type="GO" id="GO:0009306">
    <property type="term" value="P:protein secretion"/>
    <property type="evidence" value="ECO:0007669"/>
    <property type="project" value="InterPro"/>
</dbReference>
<dbReference type="EMBL" id="DXAQ01000037">
    <property type="protein sequence ID" value="HIZ88840.1"/>
    <property type="molecule type" value="Genomic_DNA"/>
</dbReference>
<comment type="caution">
    <text evidence="9">The sequence shown here is derived from an EMBL/GenBank/DDBJ whole genome shotgun (WGS) entry which is preliminary data.</text>
</comment>
<keyword evidence="9" id="KW-0966">Cell projection</keyword>
<dbReference type="Gene3D" id="3.40.50.12790">
    <property type="entry name" value="FHIPEP family, domain 4"/>
    <property type="match status" value="1"/>
</dbReference>
<dbReference type="InterPro" id="IPR001712">
    <property type="entry name" value="T3SS_FHIPEP"/>
</dbReference>
<keyword evidence="5 7" id="KW-1133">Transmembrane helix</keyword>
<feature type="transmembrane region" description="Helical" evidence="7">
    <location>
        <begin position="118"/>
        <end position="141"/>
    </location>
</feature>
<reference evidence="9" key="2">
    <citation type="submission" date="2021-04" db="EMBL/GenBank/DDBJ databases">
        <authorList>
            <person name="Gilroy R."/>
        </authorList>
    </citation>
    <scope>NUCLEOTIDE SEQUENCE</scope>
    <source>
        <strain evidence="9">ChiW4-1371</strain>
    </source>
</reference>
<keyword evidence="7" id="KW-1006">Bacterial flagellum protein export</keyword>
<dbReference type="Proteomes" id="UP000824176">
    <property type="component" value="Unassembled WGS sequence"/>
</dbReference>
<keyword evidence="4 7" id="KW-0812">Transmembrane</keyword>
<keyword evidence="6 7" id="KW-0472">Membrane</keyword>
<comment type="subcellular location">
    <subcellularLocation>
        <location evidence="1 7">Cell membrane</location>
        <topology evidence="1 7">Multi-pass membrane protein</topology>
    </subcellularLocation>
</comment>
<feature type="transmembrane region" description="Helical" evidence="7">
    <location>
        <begin position="78"/>
        <end position="98"/>
    </location>
</feature>
<reference evidence="9" key="1">
    <citation type="journal article" date="2021" name="PeerJ">
        <title>Extensive microbial diversity within the chicken gut microbiome revealed by metagenomics and culture.</title>
        <authorList>
            <person name="Gilroy R."/>
            <person name="Ravi A."/>
            <person name="Getino M."/>
            <person name="Pursley I."/>
            <person name="Horton D.L."/>
            <person name="Alikhan N.F."/>
            <person name="Baker D."/>
            <person name="Gharbi K."/>
            <person name="Hall N."/>
            <person name="Watson M."/>
            <person name="Adriaenssens E.M."/>
            <person name="Foster-Nyarko E."/>
            <person name="Jarju S."/>
            <person name="Secka A."/>
            <person name="Antonio M."/>
            <person name="Oren A."/>
            <person name="Chaudhuri R.R."/>
            <person name="La Ragione R."/>
            <person name="Hildebrand F."/>
            <person name="Pallen M.J."/>
        </authorList>
    </citation>
    <scope>NUCLEOTIDE SEQUENCE</scope>
    <source>
        <strain evidence="9">ChiW4-1371</strain>
    </source>
</reference>
<evidence type="ECO:0000256" key="3">
    <source>
        <dbReference type="ARBA" id="ARBA00022475"/>
    </source>
</evidence>
<protein>
    <recommendedName>
        <fullName evidence="7">Flagellar biosynthesis protein FlhA</fullName>
    </recommendedName>
</protein>
<feature type="transmembrane region" description="Helical" evidence="7">
    <location>
        <begin position="47"/>
        <end position="66"/>
    </location>
</feature>
<dbReference type="Pfam" id="PF00771">
    <property type="entry name" value="FHIPEP"/>
    <property type="match status" value="1"/>
</dbReference>
<keyword evidence="7" id="KW-0653">Protein transport</keyword>
<evidence type="ECO:0000313" key="9">
    <source>
        <dbReference type="EMBL" id="HIZ88840.1"/>
    </source>
</evidence>
<dbReference type="Gene3D" id="3.40.30.60">
    <property type="entry name" value="FHIPEP family, domain 1"/>
    <property type="match status" value="1"/>
</dbReference>
<dbReference type="PANTHER" id="PTHR30161">
    <property type="entry name" value="FLAGELLAR EXPORT PROTEIN, MEMBRANE FLHA SUBUNIT-RELATED"/>
    <property type="match status" value="1"/>
</dbReference>
<accession>A0A9D2GUA9</accession>
<comment type="function">
    <text evidence="7">Required for formation of the rod structure of the flagellar apparatus. Together with FliI and FliH, may constitute the export apparatus of flagellin.</text>
</comment>
<dbReference type="InterPro" id="IPR042194">
    <property type="entry name" value="FHIPEP_1"/>
</dbReference>
<dbReference type="InterPro" id="IPR042196">
    <property type="entry name" value="FHIPEP_4"/>
</dbReference>
<evidence type="ECO:0000256" key="7">
    <source>
        <dbReference type="RuleBase" id="RU364093"/>
    </source>
</evidence>
<dbReference type="PROSITE" id="PS00994">
    <property type="entry name" value="FHIPEP"/>
    <property type="match status" value="1"/>
</dbReference>
<dbReference type="GO" id="GO:0005886">
    <property type="term" value="C:plasma membrane"/>
    <property type="evidence" value="ECO:0007669"/>
    <property type="project" value="UniProtKB-SubCell"/>
</dbReference>
<feature type="transmembrane region" description="Helical" evidence="7">
    <location>
        <begin position="313"/>
        <end position="330"/>
    </location>
</feature>
<dbReference type="AlphaFoldDB" id="A0A9D2GUA9"/>
<evidence type="ECO:0000256" key="6">
    <source>
        <dbReference type="ARBA" id="ARBA00023136"/>
    </source>
</evidence>
<evidence type="ECO:0000256" key="8">
    <source>
        <dbReference type="SAM" id="MobiDB-lite"/>
    </source>
</evidence>
<dbReference type="InterPro" id="IPR042193">
    <property type="entry name" value="FHIPEP_3"/>
</dbReference>
<feature type="region of interest" description="Disordered" evidence="8">
    <location>
        <begin position="337"/>
        <end position="358"/>
    </location>
</feature>
<organism evidence="9 10">
    <name type="scientific">Candidatus Mucispirillum faecigallinarum</name>
    <dbReference type="NCBI Taxonomy" id="2838699"/>
    <lineage>
        <taxon>Bacteria</taxon>
        <taxon>Pseudomonadati</taxon>
        <taxon>Deferribacterota</taxon>
        <taxon>Deferribacteres</taxon>
        <taxon>Deferribacterales</taxon>
        <taxon>Mucispirillaceae</taxon>
        <taxon>Mucispirillum</taxon>
    </lineage>
</organism>
<evidence type="ECO:0000313" key="10">
    <source>
        <dbReference type="Proteomes" id="UP000824176"/>
    </source>
</evidence>
<dbReference type="InterPro" id="IPR025505">
    <property type="entry name" value="FHIPEP_CS"/>
</dbReference>
<dbReference type="PRINTS" id="PR00949">
    <property type="entry name" value="TYPE3IMAPROT"/>
</dbReference>
<feature type="transmembrane region" description="Helical" evidence="7">
    <location>
        <begin position="211"/>
        <end position="232"/>
    </location>
</feature>
<dbReference type="InterPro" id="IPR006301">
    <property type="entry name" value="FlhA"/>
</dbReference>
<proteinExistence type="inferred from homology"/>
<evidence type="ECO:0000256" key="1">
    <source>
        <dbReference type="ARBA" id="ARBA00004651"/>
    </source>
</evidence>
<comment type="similarity">
    <text evidence="2 7">Belongs to the FHIPEP (flagella/HR/invasion proteins export pore) family.</text>
</comment>
<keyword evidence="7" id="KW-0813">Transport</keyword>
<keyword evidence="9" id="KW-0969">Cilium</keyword>
<evidence type="ECO:0000256" key="2">
    <source>
        <dbReference type="ARBA" id="ARBA00008835"/>
    </source>
</evidence>
<feature type="compositionally biased region" description="Acidic residues" evidence="8">
    <location>
        <begin position="339"/>
        <end position="358"/>
    </location>
</feature>
<dbReference type="PANTHER" id="PTHR30161:SF1">
    <property type="entry name" value="FLAGELLAR BIOSYNTHESIS PROTEIN FLHA-RELATED"/>
    <property type="match status" value="1"/>
</dbReference>
<keyword evidence="7" id="KW-1005">Bacterial flagellum biogenesis</keyword>
<gene>
    <name evidence="7 9" type="primary">flhA</name>
    <name evidence="9" type="ORF">H9804_02750</name>
</gene>
<evidence type="ECO:0000256" key="5">
    <source>
        <dbReference type="ARBA" id="ARBA00022989"/>
    </source>
</evidence>
<dbReference type="NCBIfam" id="TIGR01398">
    <property type="entry name" value="FlhA"/>
    <property type="match status" value="1"/>
</dbReference>
<dbReference type="GO" id="GO:0044780">
    <property type="term" value="P:bacterial-type flagellum assembly"/>
    <property type="evidence" value="ECO:0007669"/>
    <property type="project" value="InterPro"/>
</dbReference>
<keyword evidence="9" id="KW-0282">Flagellum</keyword>
<feature type="transmembrane region" description="Helical" evidence="7">
    <location>
        <begin position="252"/>
        <end position="270"/>
    </location>
</feature>
<keyword evidence="3 7" id="KW-1003">Cell membrane</keyword>
<dbReference type="PIRSF" id="PIRSF005419">
    <property type="entry name" value="FlhA"/>
    <property type="match status" value="1"/>
</dbReference>
<evidence type="ECO:0000256" key="4">
    <source>
        <dbReference type="ARBA" id="ARBA00022692"/>
    </source>
</evidence>
<feature type="transmembrane region" description="Helical" evidence="7">
    <location>
        <begin position="21"/>
        <end position="41"/>
    </location>
</feature>
<sequence length="710" mass="77828">MAEQKPKVTASSIMKKLSKQTDIALAVGVMFILVIMIIPIPSILLDFFLTISISLSVIILLVSLYAERPLDFSSFPFVLLLTTLFRLSLNVSTTRTILLHGHEGEDAAGEIIRAFGQFVVGGNYVVGIIVFIILVLINFMVITKGSGRVAEVAARFTLDAMPGKQMAIDADLNAGIINEDEARKRREDVRREADFYGSMDGASKFVRGDAVAGLIITAINIIGGLAIGAFQYGMPIAEAAKVFTILTIGDGLVGQIPALIISTSAGIIVTRAGNDSGSLAKQLTKQLFPHARILFITGGILLFFAIIPGMPKIAFIILGLIAVGVGYLMMRKEKKGVTDDEEENVENEEEKPPAPEEEEVKELLEMDTMELEIGFGIIPLVDAAQGGTLLNRIKSIRRQIALEMGFIVPPVRIRDNLQLDADEYVVLLRGVRTAKGNVMPDRYMAMNPAGPMDDISGIPTKEPAFGLPAKWVDEVEKEKAEIAGYTIVDPATIIATHLTEVIKKNAAELLGRQETQDLLDKLKEKHPKIVEDVVPGILDLSTLNRVLQNLLKERVSIRNLQTILEALATYGTMNKDIEYLTEKVRFALRKQITESLLAQDGKLYVFALPQPIEQLIIKSMHPSDEGKEIVIDPATARKILTGLMDKTEEVTAKGIPPVLFVSQPIRFAMRRFVEKYCPSLNIIAHTEVADNVQIDSLGTVLIKNDDNKGQ</sequence>